<name>A0A1H7XJI6_9BACT</name>
<dbReference type="EMBL" id="FOBB01000004">
    <property type="protein sequence ID" value="SEM33825.1"/>
    <property type="molecule type" value="Genomic_DNA"/>
</dbReference>
<dbReference type="AlphaFoldDB" id="A0A1H7XJI6"/>
<accession>A0A1H7XJI6</accession>
<feature type="transmembrane region" description="Helical" evidence="1">
    <location>
        <begin position="77"/>
        <end position="97"/>
    </location>
</feature>
<organism evidence="2 3">
    <name type="scientific">Chitinophaga rupis</name>
    <dbReference type="NCBI Taxonomy" id="573321"/>
    <lineage>
        <taxon>Bacteria</taxon>
        <taxon>Pseudomonadati</taxon>
        <taxon>Bacteroidota</taxon>
        <taxon>Chitinophagia</taxon>
        <taxon>Chitinophagales</taxon>
        <taxon>Chitinophagaceae</taxon>
        <taxon>Chitinophaga</taxon>
    </lineage>
</organism>
<keyword evidence="1" id="KW-0812">Transmembrane</keyword>
<dbReference type="RefSeq" id="WP_089914529.1">
    <property type="nucleotide sequence ID" value="NZ_FOBB01000004.1"/>
</dbReference>
<dbReference type="OrthoDB" id="675704at2"/>
<sequence length="102" mass="11824">MLEQSTTTTGSIYSAIEEKTIDLCLRKGMIEGIKYYWKEKNQQTGIRQSLRLAKEDVETLLRTRGLRDAVKQPKNKTWLVMVGIILLSIAVAIYFYFRAQIH</sequence>
<protein>
    <submittedName>
        <fullName evidence="2">Uncharacterized protein</fullName>
    </submittedName>
</protein>
<evidence type="ECO:0000256" key="1">
    <source>
        <dbReference type="SAM" id="Phobius"/>
    </source>
</evidence>
<proteinExistence type="predicted"/>
<keyword evidence="1" id="KW-0472">Membrane</keyword>
<gene>
    <name evidence="2" type="ORF">SAMN04488505_10497</name>
</gene>
<dbReference type="Proteomes" id="UP000198984">
    <property type="component" value="Unassembled WGS sequence"/>
</dbReference>
<evidence type="ECO:0000313" key="2">
    <source>
        <dbReference type="EMBL" id="SEM33825.1"/>
    </source>
</evidence>
<keyword evidence="3" id="KW-1185">Reference proteome</keyword>
<keyword evidence="1" id="KW-1133">Transmembrane helix</keyword>
<evidence type="ECO:0000313" key="3">
    <source>
        <dbReference type="Proteomes" id="UP000198984"/>
    </source>
</evidence>
<reference evidence="2 3" key="1">
    <citation type="submission" date="2016-10" db="EMBL/GenBank/DDBJ databases">
        <authorList>
            <person name="de Groot N.N."/>
        </authorList>
    </citation>
    <scope>NUCLEOTIDE SEQUENCE [LARGE SCALE GENOMIC DNA]</scope>
    <source>
        <strain evidence="2 3">DSM 21039</strain>
    </source>
</reference>